<proteinExistence type="predicted"/>
<dbReference type="AlphaFoldDB" id="A0A9N7VU43"/>
<feature type="region of interest" description="Disordered" evidence="1">
    <location>
        <begin position="35"/>
        <end position="84"/>
    </location>
</feature>
<organism evidence="2 3">
    <name type="scientific">Pleuronectes platessa</name>
    <name type="common">European plaice</name>
    <dbReference type="NCBI Taxonomy" id="8262"/>
    <lineage>
        <taxon>Eukaryota</taxon>
        <taxon>Metazoa</taxon>
        <taxon>Chordata</taxon>
        <taxon>Craniata</taxon>
        <taxon>Vertebrata</taxon>
        <taxon>Euteleostomi</taxon>
        <taxon>Actinopterygii</taxon>
        <taxon>Neopterygii</taxon>
        <taxon>Teleostei</taxon>
        <taxon>Neoteleostei</taxon>
        <taxon>Acanthomorphata</taxon>
        <taxon>Carangaria</taxon>
        <taxon>Pleuronectiformes</taxon>
        <taxon>Pleuronectoidei</taxon>
        <taxon>Pleuronectidae</taxon>
        <taxon>Pleuronectes</taxon>
    </lineage>
</organism>
<evidence type="ECO:0000313" key="2">
    <source>
        <dbReference type="EMBL" id="CAB1455307.1"/>
    </source>
</evidence>
<accession>A0A9N7VU43</accession>
<dbReference type="EMBL" id="CADEAL010004248">
    <property type="protein sequence ID" value="CAB1455307.1"/>
    <property type="molecule type" value="Genomic_DNA"/>
</dbReference>
<sequence length="84" mass="9231">MFSMVRTNDSVFGVNNLLLSTRHCFPGGEDECVGKQSRGQMEKMGAQSLTYGKSRSLHTSNSNGRRHEAERGLIPAHNEAVTAH</sequence>
<feature type="compositionally biased region" description="Polar residues" evidence="1">
    <location>
        <begin position="47"/>
        <end position="63"/>
    </location>
</feature>
<comment type="caution">
    <text evidence="2">The sequence shown here is derived from an EMBL/GenBank/DDBJ whole genome shotgun (WGS) entry which is preliminary data.</text>
</comment>
<protein>
    <submittedName>
        <fullName evidence="2">Uncharacterized protein</fullName>
    </submittedName>
</protein>
<keyword evidence="3" id="KW-1185">Reference proteome</keyword>
<gene>
    <name evidence="2" type="ORF">PLEPLA_LOCUS43082</name>
</gene>
<name>A0A9N7VU43_PLEPL</name>
<evidence type="ECO:0000313" key="3">
    <source>
        <dbReference type="Proteomes" id="UP001153269"/>
    </source>
</evidence>
<evidence type="ECO:0000256" key="1">
    <source>
        <dbReference type="SAM" id="MobiDB-lite"/>
    </source>
</evidence>
<reference evidence="2" key="1">
    <citation type="submission" date="2020-03" db="EMBL/GenBank/DDBJ databases">
        <authorList>
            <person name="Weist P."/>
        </authorList>
    </citation>
    <scope>NUCLEOTIDE SEQUENCE</scope>
</reference>
<dbReference type="Proteomes" id="UP001153269">
    <property type="component" value="Unassembled WGS sequence"/>
</dbReference>